<gene>
    <name evidence="2" type="ORF">FYJ76_02765</name>
</gene>
<keyword evidence="1" id="KW-0812">Transmembrane</keyword>
<dbReference type="AlphaFoldDB" id="A0A6I2U7I7"/>
<accession>A0A6I2U7I7</accession>
<proteinExistence type="predicted"/>
<evidence type="ECO:0000256" key="1">
    <source>
        <dbReference type="SAM" id="Phobius"/>
    </source>
</evidence>
<name>A0A6I2U7I7_9FIRM</name>
<dbReference type="Pfam" id="PF12685">
    <property type="entry name" value="SpoIIIAH"/>
    <property type="match status" value="1"/>
</dbReference>
<evidence type="ECO:0000313" key="3">
    <source>
        <dbReference type="Proteomes" id="UP000431913"/>
    </source>
</evidence>
<dbReference type="Proteomes" id="UP000431913">
    <property type="component" value="Unassembled WGS sequence"/>
</dbReference>
<reference evidence="2 3" key="1">
    <citation type="submission" date="2019-08" db="EMBL/GenBank/DDBJ databases">
        <title>In-depth cultivation of the pig gut microbiome towards novel bacterial diversity and tailored functional studies.</title>
        <authorList>
            <person name="Wylensek D."/>
            <person name="Hitch T.C.A."/>
            <person name="Clavel T."/>
        </authorList>
    </citation>
    <scope>NUCLEOTIDE SEQUENCE [LARGE SCALE GENOMIC DNA]</scope>
    <source>
        <strain evidence="2 3">WCA3-601-WT-6J</strain>
    </source>
</reference>
<keyword evidence="1" id="KW-1133">Transmembrane helix</keyword>
<comment type="caution">
    <text evidence="2">The sequence shown here is derived from an EMBL/GenBank/DDBJ whole genome shotgun (WGS) entry which is preliminary data.</text>
</comment>
<evidence type="ECO:0000313" key="2">
    <source>
        <dbReference type="EMBL" id="MST90865.1"/>
    </source>
</evidence>
<keyword evidence="1" id="KW-0472">Membrane</keyword>
<dbReference type="Gene3D" id="1.10.287.4300">
    <property type="entry name" value="Stage III sporulation protein AH-like"/>
    <property type="match status" value="1"/>
</dbReference>
<sequence>MHMKSAKSKRQFTLLTLVVALGVAVYLNWEYAKTDAPFALQDPGAVSANAAVETVTDGTTSGVLDALPVQEALPDKNYGDAQLVSANETSNDKYFEQARLTRSKTRDEALDTMQQALKNAELSETEKTAVTQTLTNTINSITVESDIENMVKAKGFTDCVAFIEGEKINLAVKTGSEGLDKSEVAQLRDIILGKMETEAKNISIVEVK</sequence>
<dbReference type="InterPro" id="IPR024232">
    <property type="entry name" value="SpoIIIAH"/>
</dbReference>
<dbReference type="InterPro" id="IPR038503">
    <property type="entry name" value="SpoIIIAH_sf"/>
</dbReference>
<feature type="transmembrane region" description="Helical" evidence="1">
    <location>
        <begin position="12"/>
        <end position="29"/>
    </location>
</feature>
<organism evidence="2 3">
    <name type="scientific">Ruthenibacterium lactatiformans</name>
    <dbReference type="NCBI Taxonomy" id="1550024"/>
    <lineage>
        <taxon>Bacteria</taxon>
        <taxon>Bacillati</taxon>
        <taxon>Bacillota</taxon>
        <taxon>Clostridia</taxon>
        <taxon>Eubacteriales</taxon>
        <taxon>Oscillospiraceae</taxon>
        <taxon>Ruthenibacterium</taxon>
    </lineage>
</organism>
<dbReference type="EMBL" id="VUNJ01000002">
    <property type="protein sequence ID" value="MST90865.1"/>
    <property type="molecule type" value="Genomic_DNA"/>
</dbReference>
<protein>
    <submittedName>
        <fullName evidence="2">SpoIIIAH-like family protein</fullName>
    </submittedName>
</protein>